<dbReference type="GO" id="GO:0051301">
    <property type="term" value="P:cell division"/>
    <property type="evidence" value="ECO:0007669"/>
    <property type="project" value="UniProtKB-KW"/>
</dbReference>
<feature type="compositionally biased region" description="Polar residues" evidence="7">
    <location>
        <begin position="555"/>
        <end position="573"/>
    </location>
</feature>
<feature type="region of interest" description="Disordered" evidence="7">
    <location>
        <begin position="769"/>
        <end position="818"/>
    </location>
</feature>
<keyword evidence="9" id="KW-1185">Reference proteome</keyword>
<sequence>MATTEMNTPAMPGEQRENTLTLSEEDASPVLNDSAAPLNFSELTPGQFGISAQSFIPSSSNHKSKSRLAQIKARRRSSIGVRGSPETNSLIRFIAQQRMKTPPAQQTSEHVKSSPFLPRVTSTLRQKMASFQSLMDVEETGVCDQMPRQDSDGGGCIKTRDYVPESNSLNRGKENDPPVVTLTPSKRRRLGPLEGCEVEIREDSGFEPQSPTQTPSDDPAAISPTQLGSPFHISSLPSLLEMEPKAKNDTSVTCAVKKKKVHFGGPLSPELFDKNLPPSTPLQKGATPARAPTPGGALRSVLKTPQRNESLTPPAQPDFSNPAVSGASPVLAMSRYSKIMSVETDNKDEDKKIVFPLMEETDCPATSCAEVLEAQPLNLYHAFHGESPSEKVTESETKQMDLLDELASSPDKGKEPQAPVQSRKQSKELPGPQCGSTSVAPVRSSSRKRKQPKESGPMKRSTRSAAMSASKKIKITSTATHRWNKDVDHSLYGSRKFASKNPSLSPITESLSFLSQSSAALQTSSAAFTEVMDQETCLNPEIVEATQAVEEHTVTNSLKHPQGSGTFSYSSKESTTRKGRRLSGPTVTGRRLKKRNVSVSDCDVLNKEPQNQPGGDPEEPHNMQTTTTPKALNKIPLESAVPDKEGVEIEPNSQISTDPPSIASDSTLPRPCLLSGDELRYTLNEESAQEKQVRRSSKNSPKLQEEGDKAAEQLVNCSVEENASGEEASSQIESRSSSDNQEDETFTNVHLAPWQADFNFEDVFKPVSTRGQRSVRRSLRNQRNSGHSNNSAGLAWVPRVSPVSSKDPRRKTRGRRLSAALAVQPSLEESLNNMW</sequence>
<feature type="compositionally biased region" description="Low complexity" evidence="7">
    <location>
        <begin position="285"/>
        <end position="297"/>
    </location>
</feature>
<feature type="region of interest" description="Disordered" evidence="7">
    <location>
        <begin position="386"/>
        <end position="477"/>
    </location>
</feature>
<organism evidence="9 10">
    <name type="scientific">Betta splendens</name>
    <name type="common">Siamese fighting fish</name>
    <dbReference type="NCBI Taxonomy" id="158456"/>
    <lineage>
        <taxon>Eukaryota</taxon>
        <taxon>Metazoa</taxon>
        <taxon>Chordata</taxon>
        <taxon>Craniata</taxon>
        <taxon>Vertebrata</taxon>
        <taxon>Euteleostomi</taxon>
        <taxon>Actinopterygii</taxon>
        <taxon>Neopterygii</taxon>
        <taxon>Teleostei</taxon>
        <taxon>Neoteleostei</taxon>
        <taxon>Acanthomorphata</taxon>
        <taxon>Anabantaria</taxon>
        <taxon>Anabantiformes</taxon>
        <taxon>Anabantoidei</taxon>
        <taxon>Osphronemidae</taxon>
        <taxon>Betta</taxon>
    </lineage>
</organism>
<dbReference type="PANTHER" id="PTHR21603:SF16">
    <property type="entry name" value="CELL DIVISION CYCLE-ASSOCIATED PROTEIN 2"/>
    <property type="match status" value="1"/>
</dbReference>
<feature type="region of interest" description="Disordered" evidence="7">
    <location>
        <begin position="54"/>
        <end position="85"/>
    </location>
</feature>
<dbReference type="GO" id="GO:0005634">
    <property type="term" value="C:nucleus"/>
    <property type="evidence" value="ECO:0007669"/>
    <property type="project" value="UniProtKB-SubCell"/>
</dbReference>
<dbReference type="PANTHER" id="PTHR21603">
    <property type="entry name" value="ANTIGEN KI-67-LIKE PROTEIN"/>
    <property type="match status" value="1"/>
</dbReference>
<evidence type="ECO:0000256" key="3">
    <source>
        <dbReference type="ARBA" id="ARBA00022553"/>
    </source>
</evidence>
<dbReference type="Pfam" id="PF15276">
    <property type="entry name" value="PP1_bind"/>
    <property type="match status" value="1"/>
</dbReference>
<comment type="subcellular location">
    <subcellularLocation>
        <location evidence="1">Nucleus</location>
    </subcellularLocation>
</comment>
<evidence type="ECO:0000256" key="4">
    <source>
        <dbReference type="ARBA" id="ARBA00022843"/>
    </source>
</evidence>
<feature type="compositionally biased region" description="Basic residues" evidence="7">
    <location>
        <begin position="62"/>
        <end position="77"/>
    </location>
</feature>
<feature type="region of interest" description="Disordered" evidence="7">
    <location>
        <begin position="555"/>
        <end position="673"/>
    </location>
</feature>
<evidence type="ECO:0000256" key="6">
    <source>
        <dbReference type="ARBA" id="ARBA00023306"/>
    </source>
</evidence>
<dbReference type="AlphaFoldDB" id="A0A6P7NNB6"/>
<keyword evidence="2" id="KW-1017">Isopeptide bond</keyword>
<feature type="region of interest" description="Disordered" evidence="7">
    <location>
        <begin position="263"/>
        <end position="327"/>
    </location>
</feature>
<feature type="compositionally biased region" description="Basic and acidic residues" evidence="7">
    <location>
        <begin position="386"/>
        <end position="401"/>
    </location>
</feature>
<evidence type="ECO:0000259" key="8">
    <source>
        <dbReference type="Pfam" id="PF15276"/>
    </source>
</evidence>
<evidence type="ECO:0000256" key="7">
    <source>
        <dbReference type="SAM" id="MobiDB-lite"/>
    </source>
</evidence>
<dbReference type="CTD" id="157313"/>
<dbReference type="GeneID" id="114862924"/>
<proteinExistence type="predicted"/>
<gene>
    <name evidence="10 11" type="primary">cdca2</name>
</gene>
<feature type="region of interest" description="Disordered" evidence="7">
    <location>
        <begin position="1"/>
        <end position="36"/>
    </location>
</feature>
<dbReference type="GO" id="GO:0051983">
    <property type="term" value="P:regulation of chromosome segregation"/>
    <property type="evidence" value="ECO:0007669"/>
    <property type="project" value="TreeGrafter"/>
</dbReference>
<feature type="region of interest" description="Disordered" evidence="7">
    <location>
        <begin position="144"/>
        <end position="251"/>
    </location>
</feature>
<dbReference type="Proteomes" id="UP000515150">
    <property type="component" value="Chromosome 9"/>
</dbReference>
<dbReference type="RefSeq" id="XP_029019518.1">
    <property type="nucleotide sequence ID" value="XM_029163685.3"/>
</dbReference>
<feature type="compositionally biased region" description="Polar residues" evidence="7">
    <location>
        <begin position="651"/>
        <end position="667"/>
    </location>
</feature>
<evidence type="ECO:0000313" key="11">
    <source>
        <dbReference type="RefSeq" id="XP_029019519.1"/>
    </source>
</evidence>
<feature type="compositionally biased region" description="Polar residues" evidence="7">
    <location>
        <begin position="781"/>
        <end position="792"/>
    </location>
</feature>
<evidence type="ECO:0000313" key="9">
    <source>
        <dbReference type="Proteomes" id="UP000515150"/>
    </source>
</evidence>
<feature type="compositionally biased region" description="Low complexity" evidence="7">
    <location>
        <begin position="726"/>
        <end position="738"/>
    </location>
</feature>
<dbReference type="OrthoDB" id="9947694at2759"/>
<keyword evidence="10 11" id="KW-0132">Cell division</keyword>
<keyword evidence="6" id="KW-0131">Cell cycle</keyword>
<keyword evidence="4" id="KW-0832">Ubl conjugation</keyword>
<evidence type="ECO:0000256" key="5">
    <source>
        <dbReference type="ARBA" id="ARBA00023242"/>
    </source>
</evidence>
<dbReference type="GO" id="GO:0007088">
    <property type="term" value="P:regulation of mitotic nuclear division"/>
    <property type="evidence" value="ECO:0007669"/>
    <property type="project" value="TreeGrafter"/>
</dbReference>
<dbReference type="GO" id="GO:0005694">
    <property type="term" value="C:chromosome"/>
    <property type="evidence" value="ECO:0007669"/>
    <property type="project" value="TreeGrafter"/>
</dbReference>
<protein>
    <submittedName>
        <fullName evidence="10 11">Cell division cycle-associated protein 2 isoform X1</fullName>
    </submittedName>
</protein>
<feature type="domain" description="PP1-binding" evidence="8">
    <location>
        <begin position="257"/>
        <end position="319"/>
    </location>
</feature>
<feature type="compositionally biased region" description="Polar residues" evidence="7">
    <location>
        <begin position="207"/>
        <end position="216"/>
    </location>
</feature>
<evidence type="ECO:0000256" key="2">
    <source>
        <dbReference type="ARBA" id="ARBA00022499"/>
    </source>
</evidence>
<reference evidence="10 11" key="1">
    <citation type="submission" date="2025-04" db="UniProtKB">
        <authorList>
            <consortium name="RefSeq"/>
        </authorList>
    </citation>
    <scope>IDENTIFICATION</scope>
</reference>
<keyword evidence="3" id="KW-0597">Phosphoprotein</keyword>
<keyword evidence="5" id="KW-0539">Nucleus</keyword>
<dbReference type="RefSeq" id="XP_029019519.1">
    <property type="nucleotide sequence ID" value="XM_029163686.3"/>
</dbReference>
<feature type="compositionally biased region" description="Polar residues" evidence="7">
    <location>
        <begin position="303"/>
        <end position="323"/>
    </location>
</feature>
<feature type="region of interest" description="Disordered" evidence="7">
    <location>
        <begin position="685"/>
        <end position="745"/>
    </location>
</feature>
<dbReference type="InterPro" id="IPR029334">
    <property type="entry name" value="PP1-bd"/>
</dbReference>
<dbReference type="KEGG" id="bspl:114862924"/>
<evidence type="ECO:0000256" key="1">
    <source>
        <dbReference type="ARBA" id="ARBA00004123"/>
    </source>
</evidence>
<name>A0A6P7NNB6_BETSP</name>
<accession>A0A6P7NNB6</accession>
<evidence type="ECO:0000313" key="10">
    <source>
        <dbReference type="RefSeq" id="XP_029019518.1"/>
    </source>
</evidence>